<dbReference type="Pfam" id="PF18372">
    <property type="entry name" value="I-EGF_1"/>
    <property type="match status" value="1"/>
</dbReference>
<dbReference type="SUPFAM" id="SSF69179">
    <property type="entry name" value="Integrin domains"/>
    <property type="match status" value="1"/>
</dbReference>
<feature type="disulfide bond" evidence="16">
    <location>
        <begin position="596"/>
        <end position="601"/>
    </location>
</feature>
<dbReference type="GO" id="GO:0045121">
    <property type="term" value="C:membrane raft"/>
    <property type="evidence" value="ECO:0007669"/>
    <property type="project" value="UniProtKB-SubCell"/>
</dbReference>
<evidence type="ECO:0000256" key="14">
    <source>
        <dbReference type="ARBA" id="ARBA00023283"/>
    </source>
</evidence>
<feature type="disulfide bond" evidence="16">
    <location>
        <begin position="510"/>
        <end position="543"/>
    </location>
</feature>
<dbReference type="GO" id="GO:0005925">
    <property type="term" value="C:focal adhesion"/>
    <property type="evidence" value="ECO:0007669"/>
    <property type="project" value="TreeGrafter"/>
</dbReference>
<feature type="disulfide bond" evidence="16">
    <location>
        <begin position="614"/>
        <end position="621"/>
    </location>
</feature>
<feature type="disulfide bond" evidence="16">
    <location>
        <begin position="464"/>
        <end position="468"/>
    </location>
</feature>
<dbReference type="GO" id="GO:0033627">
    <property type="term" value="P:cell adhesion mediated by integrin"/>
    <property type="evidence" value="ECO:0007669"/>
    <property type="project" value="TreeGrafter"/>
</dbReference>
<evidence type="ECO:0000256" key="3">
    <source>
        <dbReference type="ARBA" id="ARBA00022553"/>
    </source>
</evidence>
<keyword evidence="6" id="KW-0677">Repeat</keyword>
<dbReference type="InterPro" id="IPR013111">
    <property type="entry name" value="EGF_extracell"/>
</dbReference>
<keyword evidence="5" id="KW-0732">Signal</keyword>
<feature type="disulfide bond" evidence="16">
    <location>
        <begin position="575"/>
        <end position="580"/>
    </location>
</feature>
<dbReference type="SMART" id="SM00187">
    <property type="entry name" value="INB"/>
    <property type="match status" value="1"/>
</dbReference>
<evidence type="ECO:0000256" key="6">
    <source>
        <dbReference type="ARBA" id="ARBA00022737"/>
    </source>
</evidence>
<evidence type="ECO:0000256" key="8">
    <source>
        <dbReference type="ARBA" id="ARBA00022907"/>
    </source>
</evidence>
<dbReference type="PANTHER" id="PTHR10082">
    <property type="entry name" value="INTEGRIN BETA SUBUNIT"/>
    <property type="match status" value="1"/>
</dbReference>
<evidence type="ECO:0000256" key="4">
    <source>
        <dbReference type="ARBA" id="ARBA00022692"/>
    </source>
</evidence>
<dbReference type="GO" id="GO:0009986">
    <property type="term" value="C:cell surface"/>
    <property type="evidence" value="ECO:0007669"/>
    <property type="project" value="TreeGrafter"/>
</dbReference>
<dbReference type="InterPro" id="IPR036465">
    <property type="entry name" value="vWFA_dom_sf"/>
</dbReference>
<feature type="disulfide bond" evidence="16">
    <location>
        <begin position="661"/>
        <end position="670"/>
    </location>
</feature>
<dbReference type="InterPro" id="IPR057073">
    <property type="entry name" value="EGF_integrin_2"/>
</dbReference>
<dbReference type="Gene3D" id="6.20.50.10">
    <property type="match status" value="1"/>
</dbReference>
<dbReference type="GO" id="GO:0007229">
    <property type="term" value="P:integrin-mediated signaling pathway"/>
    <property type="evidence" value="ECO:0007669"/>
    <property type="project" value="UniProtKB-KW"/>
</dbReference>
<dbReference type="AlphaFoldDB" id="A0AAD9JQH1"/>
<feature type="disulfide bond" evidence="16">
    <location>
        <begin position="667"/>
        <end position="700"/>
    </location>
</feature>
<dbReference type="Gene3D" id="2.60.40.1510">
    <property type="entry name" value="ntegrin, alpha v. Chain A, domain 3"/>
    <property type="match status" value="1"/>
</dbReference>
<comment type="subcellular location">
    <subcellularLocation>
        <location evidence="17">Cell membrane</location>
        <topology evidence="17">Single-pass type I membrane protein</topology>
    </subcellularLocation>
    <subcellularLocation>
        <location evidence="15">Membrane raft</location>
        <topology evidence="15">Single-pass type I membrane protein</topology>
    </subcellularLocation>
</comment>
<evidence type="ECO:0000256" key="1">
    <source>
        <dbReference type="ARBA" id="ARBA00007449"/>
    </source>
</evidence>
<dbReference type="FunFam" id="2.10.25.10:FF:000036">
    <property type="entry name" value="Integrin beta"/>
    <property type="match status" value="1"/>
</dbReference>
<dbReference type="GO" id="GO:0007160">
    <property type="term" value="P:cell-matrix adhesion"/>
    <property type="evidence" value="ECO:0007669"/>
    <property type="project" value="TreeGrafter"/>
</dbReference>
<dbReference type="InterPro" id="IPR002369">
    <property type="entry name" value="Integrin_bsu_VWA"/>
</dbReference>
<evidence type="ECO:0000256" key="12">
    <source>
        <dbReference type="ARBA" id="ARBA00023157"/>
    </source>
</evidence>
<keyword evidence="22" id="KW-1185">Reference proteome</keyword>
<dbReference type="Gene3D" id="2.10.25.10">
    <property type="entry name" value="Laminin"/>
    <property type="match status" value="4"/>
</dbReference>
<feature type="disulfide bond" evidence="16">
    <location>
        <begin position="603"/>
        <end position="612"/>
    </location>
</feature>
<dbReference type="PRINTS" id="PR01186">
    <property type="entry name" value="INTEGRINB"/>
</dbReference>
<keyword evidence="8" id="KW-0581">Phagocytosis</keyword>
<evidence type="ECO:0000256" key="7">
    <source>
        <dbReference type="ARBA" id="ARBA00022889"/>
    </source>
</evidence>
<dbReference type="Pfam" id="PF00362">
    <property type="entry name" value="Integrin_beta"/>
    <property type="match status" value="2"/>
</dbReference>
<dbReference type="PROSITE" id="PS52047">
    <property type="entry name" value="I_EGF_2"/>
    <property type="match status" value="1"/>
</dbReference>
<dbReference type="Pfam" id="PF07974">
    <property type="entry name" value="EGF_2"/>
    <property type="match status" value="1"/>
</dbReference>
<dbReference type="PANTHER" id="PTHR10082:SF60">
    <property type="entry name" value="INTEGRIN BETA-PS"/>
    <property type="match status" value="1"/>
</dbReference>
<keyword evidence="13" id="KW-0325">Glycoprotein</keyword>
<dbReference type="PIRSF" id="PIRSF002512">
    <property type="entry name" value="Integrin_B"/>
    <property type="match status" value="1"/>
</dbReference>
<dbReference type="InterPro" id="IPR015812">
    <property type="entry name" value="Integrin_bsu"/>
</dbReference>
<feature type="disulfide bond" evidence="16">
    <location>
        <begin position="549"/>
        <end position="554"/>
    </location>
</feature>
<evidence type="ECO:0000313" key="21">
    <source>
        <dbReference type="EMBL" id="KAK2157041.1"/>
    </source>
</evidence>
<feature type="disulfide bond" evidence="16">
    <location>
        <begin position="556"/>
        <end position="573"/>
    </location>
</feature>
<dbReference type="InterPro" id="IPR032695">
    <property type="entry name" value="Integrin_dom_sf"/>
</dbReference>
<dbReference type="Gene3D" id="1.20.5.100">
    <property type="entry name" value="Cytochrome c1, transmembrane anchor, C-terminal"/>
    <property type="match status" value="1"/>
</dbReference>
<evidence type="ECO:0000256" key="9">
    <source>
        <dbReference type="ARBA" id="ARBA00022989"/>
    </source>
</evidence>
<keyword evidence="9 18" id="KW-1133">Transmembrane helix</keyword>
<comment type="similarity">
    <text evidence="1 17">Belongs to the integrin beta chain family.</text>
</comment>
<keyword evidence="11 18" id="KW-0472">Membrane</keyword>
<dbReference type="Pfam" id="PF23105">
    <property type="entry name" value="EGF_integrin"/>
    <property type="match status" value="1"/>
</dbReference>
<evidence type="ECO:0000313" key="22">
    <source>
        <dbReference type="Proteomes" id="UP001208570"/>
    </source>
</evidence>
<dbReference type="PROSITE" id="PS00243">
    <property type="entry name" value="I_EGF_1"/>
    <property type="match status" value="1"/>
</dbReference>
<reference evidence="21" key="1">
    <citation type="journal article" date="2023" name="Mol. Biol. Evol.">
        <title>Third-Generation Sequencing Reveals the Adaptive Role of the Epigenome in Three Deep-Sea Polychaetes.</title>
        <authorList>
            <person name="Perez M."/>
            <person name="Aroh O."/>
            <person name="Sun Y."/>
            <person name="Lan Y."/>
            <person name="Juniper S.K."/>
            <person name="Young C.R."/>
            <person name="Angers B."/>
            <person name="Qian P.Y."/>
        </authorList>
    </citation>
    <scope>NUCLEOTIDE SEQUENCE</scope>
    <source>
        <strain evidence="21">P08H-3</strain>
    </source>
</reference>
<keyword evidence="7 17" id="KW-0130">Cell adhesion</keyword>
<feature type="disulfide bond" evidence="16">
    <location>
        <begin position="642"/>
        <end position="651"/>
    </location>
</feature>
<evidence type="ECO:0000259" key="19">
    <source>
        <dbReference type="SMART" id="SM00187"/>
    </source>
</evidence>
<dbReference type="GO" id="GO:0005178">
    <property type="term" value="F:integrin binding"/>
    <property type="evidence" value="ECO:0007669"/>
    <property type="project" value="TreeGrafter"/>
</dbReference>
<evidence type="ECO:0000256" key="15">
    <source>
        <dbReference type="ARBA" id="ARBA00035630"/>
    </source>
</evidence>
<dbReference type="Gene3D" id="3.40.50.410">
    <property type="entry name" value="von Willebrand factor, type A domain"/>
    <property type="match status" value="2"/>
</dbReference>
<keyword evidence="2" id="KW-0245">EGF-like domain</keyword>
<feature type="disulfide bond" evidence="16">
    <location>
        <begin position="403"/>
        <end position="414"/>
    </location>
</feature>
<evidence type="ECO:0000256" key="16">
    <source>
        <dbReference type="PIRSR" id="PIRSR002512-1"/>
    </source>
</evidence>
<dbReference type="SUPFAM" id="SSF57196">
    <property type="entry name" value="EGF/Laminin"/>
    <property type="match status" value="2"/>
</dbReference>
<feature type="disulfide bond" evidence="16">
    <location>
        <begin position="515"/>
        <end position="524"/>
    </location>
</feature>
<organism evidence="21 22">
    <name type="scientific">Paralvinella palmiformis</name>
    <dbReference type="NCBI Taxonomy" id="53620"/>
    <lineage>
        <taxon>Eukaryota</taxon>
        <taxon>Metazoa</taxon>
        <taxon>Spiralia</taxon>
        <taxon>Lophotrochozoa</taxon>
        <taxon>Annelida</taxon>
        <taxon>Polychaeta</taxon>
        <taxon>Sedentaria</taxon>
        <taxon>Canalipalpata</taxon>
        <taxon>Terebellida</taxon>
        <taxon>Terebelliformia</taxon>
        <taxon>Alvinellidae</taxon>
        <taxon>Paralvinella</taxon>
    </lineage>
</organism>
<feature type="disulfide bond" evidence="16">
    <location>
        <begin position="637"/>
        <end position="683"/>
    </location>
</feature>
<feature type="disulfide bond" evidence="16">
    <location>
        <begin position="654"/>
        <end position="657"/>
    </location>
</feature>
<feature type="disulfide bond" evidence="16">
    <location>
        <begin position="262"/>
        <end position="267"/>
    </location>
</feature>
<evidence type="ECO:0000256" key="5">
    <source>
        <dbReference type="ARBA" id="ARBA00022729"/>
    </source>
</evidence>
<evidence type="ECO:0000256" key="17">
    <source>
        <dbReference type="RuleBase" id="RU000633"/>
    </source>
</evidence>
<dbReference type="GO" id="GO:0006909">
    <property type="term" value="P:phagocytosis"/>
    <property type="evidence" value="ECO:0007669"/>
    <property type="project" value="UniProtKB-KW"/>
</dbReference>
<evidence type="ECO:0000256" key="2">
    <source>
        <dbReference type="ARBA" id="ARBA00022536"/>
    </source>
</evidence>
<comment type="caution">
    <text evidence="21">The sequence shown here is derived from an EMBL/GenBank/DDBJ whole genome shotgun (WGS) entry which is preliminary data.</text>
</comment>
<dbReference type="InterPro" id="IPR015439">
    <property type="entry name" value="Integrin_b-2_sf"/>
</dbReference>
<gene>
    <name evidence="21" type="ORF">LSH36_200g04066</name>
</gene>
<feature type="domain" description="Integrin beta subunit VWA" evidence="19">
    <location>
        <begin position="113"/>
        <end position="466"/>
    </location>
</feature>
<dbReference type="InterPro" id="IPR040622">
    <property type="entry name" value="EGF_integrin_1"/>
</dbReference>
<feature type="disulfide bond" evidence="16">
    <location>
        <begin position="635"/>
        <end position="640"/>
    </location>
</feature>
<proteinExistence type="inferred from homology"/>
<feature type="disulfide bond" evidence="16">
    <location>
        <begin position="551"/>
        <end position="588"/>
    </location>
</feature>
<keyword evidence="14" id="KW-0873">Pyrrolidone carboxylic acid</keyword>
<dbReference type="InterPro" id="IPR057243">
    <property type="entry name" value="Integrin_I-EGF_CS"/>
</dbReference>
<name>A0AAD9JQH1_9ANNE</name>
<keyword evidence="10 17" id="KW-0401">Integrin</keyword>
<dbReference type="InterPro" id="IPR014836">
    <property type="entry name" value="Integrin_bsu_cyt_dom"/>
</dbReference>
<feature type="disulfide bond" evidence="16">
    <location>
        <begin position="598"/>
        <end position="629"/>
    </location>
</feature>
<dbReference type="GO" id="GO:0098609">
    <property type="term" value="P:cell-cell adhesion"/>
    <property type="evidence" value="ECO:0007669"/>
    <property type="project" value="TreeGrafter"/>
</dbReference>
<evidence type="ECO:0000256" key="10">
    <source>
        <dbReference type="ARBA" id="ARBA00023037"/>
    </source>
</evidence>
<evidence type="ECO:0000256" key="18">
    <source>
        <dbReference type="SAM" id="Phobius"/>
    </source>
</evidence>
<feature type="transmembrane region" description="Helical" evidence="18">
    <location>
        <begin position="707"/>
        <end position="728"/>
    </location>
</feature>
<sequence length="776" mass="86246">MLENDVITKRINYHYLDGDPADAEARLVYSQMRNEATLTEHQPLAIIARVIQKCSTYNAIKSSKDWMNYYNHSDRCTTLLKSVSCNLMTTALITLSKLGKGVSTPVRIINIMLTGDDYDNSGYERCDYVENLVSNGCQRKYLVNPGNKEKYIKNVAPHDSEHGADAVQLAPQEVEVTIRPNRAYTLDVTFRQAKDYPVDLYYVMDLSNTMLKSKKQVANLGNELAIQMRNITANFRLGFGSYIDKKTSPYTSIVPARLEDPCRTTVCAPTYSFKNHLPLTSDAQQFTDRIGWRSVSRKILLVSTDNIYHYAGDGKDYPSVSHLAYRVSEENVNIIFAIIDRLKAMATYKPLTSLIRAAVVVKLEEDSANIVDVIKDNYKRISGKVELRHNAPSGVEVSYATSCLGHVITNGSTCDGLKVRDSVTFRITLNLTGCPTDVEDHQKTVVIYPVGLSDKLELRLNVDCSCPCENPDFEPVGEITAPVRFLLRGKNPKFKEPNSMMCDDSGTYQCGVCSCDPGTYGKNCMCHTGMDRMCRRTATSEICEGRGICDCGQCLCDQLSATDTNKRYTGMFCECDDYSCDSHAGKLCGGQERGQCVCGKCYCRDAFTGPSCNCSMSTATCISANELICSGHGRCICGVCHCDEKYQGRVCDICQSCPGQCEMNKACVQCSTFGTGPYSEAECAANCSYVNTVELISKECPKAVNKFGIILGVVGVITVIGIILLIIWKVIVTIYDRREYEKFVREREAAKWQVEGNPIYKPSTSTFRNPTFDKAK</sequence>
<keyword evidence="12 16" id="KW-1015">Disulfide bond</keyword>
<dbReference type="GO" id="GO:0016477">
    <property type="term" value="P:cell migration"/>
    <property type="evidence" value="ECO:0007669"/>
    <property type="project" value="TreeGrafter"/>
</dbReference>
<dbReference type="Pfam" id="PF08725">
    <property type="entry name" value="Integrin_b_cyt"/>
    <property type="match status" value="1"/>
</dbReference>
<evidence type="ECO:0000256" key="13">
    <source>
        <dbReference type="ARBA" id="ARBA00023180"/>
    </source>
</evidence>
<dbReference type="GO" id="GO:0008305">
    <property type="term" value="C:integrin complex"/>
    <property type="evidence" value="ECO:0007669"/>
    <property type="project" value="TreeGrafter"/>
</dbReference>
<accession>A0AAD9JQH1</accession>
<evidence type="ECO:0000259" key="20">
    <source>
        <dbReference type="SMART" id="SM01241"/>
    </source>
</evidence>
<protein>
    <recommendedName>
        <fullName evidence="17">Integrin beta</fullName>
    </recommendedName>
</protein>
<dbReference type="SUPFAM" id="SSF53300">
    <property type="entry name" value="vWA-like"/>
    <property type="match status" value="1"/>
</dbReference>
<dbReference type="SMART" id="SM01241">
    <property type="entry name" value="Integrin_b_cyt"/>
    <property type="match status" value="1"/>
</dbReference>
<dbReference type="EMBL" id="JAODUP010000200">
    <property type="protein sequence ID" value="KAK2157041.1"/>
    <property type="molecule type" value="Genomic_DNA"/>
</dbReference>
<keyword evidence="4 17" id="KW-0812">Transmembrane</keyword>
<evidence type="ECO:0000256" key="11">
    <source>
        <dbReference type="ARBA" id="ARBA00023136"/>
    </source>
</evidence>
<dbReference type="Proteomes" id="UP001208570">
    <property type="component" value="Unassembled WGS sequence"/>
</dbReference>
<keyword evidence="3" id="KW-0597">Phosphoprotein</keyword>
<feature type="domain" description="Integrin beta subunit cytoplasmic" evidence="20">
    <location>
        <begin position="729"/>
        <end position="775"/>
    </location>
</feature>